<accession>A0A6L5GQE1</accession>
<feature type="domain" description="Lin1244/Lin1753-like N-terminal" evidence="1">
    <location>
        <begin position="21"/>
        <end position="125"/>
    </location>
</feature>
<dbReference type="InterPro" id="IPR025400">
    <property type="entry name" value="Lin1244/Lin1753-like_N"/>
</dbReference>
<evidence type="ECO:0000313" key="2">
    <source>
        <dbReference type="EMBL" id="MQM72479.1"/>
    </source>
</evidence>
<dbReference type="Proteomes" id="UP000473648">
    <property type="component" value="Unassembled WGS sequence"/>
</dbReference>
<dbReference type="PANTHER" id="PTHR39196:SF1">
    <property type="entry name" value="PRIMOSOME, DNAD SUBUNIT"/>
    <property type="match status" value="1"/>
</dbReference>
<name>A0A6L5GQE1_9FIRM</name>
<evidence type="ECO:0000313" key="3">
    <source>
        <dbReference type="Proteomes" id="UP000473648"/>
    </source>
</evidence>
<keyword evidence="3" id="KW-1185">Reference proteome</keyword>
<proteinExistence type="predicted"/>
<reference evidence="2" key="1">
    <citation type="journal article" date="2020" name="Appl. Environ. Microbiol.">
        <title>Medium-Chain Fatty Acid Synthesis by 'Candidatus Weimeria bifida' gen. nov., sp. nov., and 'Candidatus Pseudoramibacter fermentans' sp. nov.</title>
        <authorList>
            <person name="Scarborough M.J."/>
            <person name="Myers K.S."/>
            <person name="Donohue T.J."/>
            <person name="Noguera D.R."/>
        </authorList>
    </citation>
    <scope>NUCLEOTIDE SEQUENCE</scope>
    <source>
        <strain evidence="2">EUB1.1</strain>
    </source>
</reference>
<dbReference type="PANTHER" id="PTHR39196">
    <property type="entry name" value="PRIMOSOME, DNAD SUBUNIT"/>
    <property type="match status" value="1"/>
</dbReference>
<dbReference type="EMBL" id="VOGB01000004">
    <property type="protein sequence ID" value="MQM72479.1"/>
    <property type="molecule type" value="Genomic_DNA"/>
</dbReference>
<organism evidence="2 3">
    <name type="scientific">Candidatus Pseudoramibacter fermentans</name>
    <dbReference type="NCBI Taxonomy" id="2594427"/>
    <lineage>
        <taxon>Bacteria</taxon>
        <taxon>Bacillati</taxon>
        <taxon>Bacillota</taxon>
        <taxon>Clostridia</taxon>
        <taxon>Eubacteriales</taxon>
        <taxon>Eubacteriaceae</taxon>
        <taxon>Pseudoramibacter</taxon>
    </lineage>
</organism>
<protein>
    <submittedName>
        <fullName evidence="2">DUF4373 domain-containing protein</fullName>
    </submittedName>
</protein>
<evidence type="ECO:0000259" key="1">
    <source>
        <dbReference type="Pfam" id="PF14297"/>
    </source>
</evidence>
<sequence length="344" mass="39505">MIRRHFLANKRGRPRKMGLDWFPFDVTLLTDRKLRRPRAQFGSAAVLTYIALLSLIYRDKGYYLEYAGDGREDVALDVADLIGGALAPDALAQADQIQKIIRALVDRGLFDRACFEAGVLTSRRIQRTYYNAVVDRINVKIKWEIWLLSESEMEQIQPTNPILKMFREDRELCDKPIFPTGKSNIPTGKCIFPTGNSYKIGEEKREEEMREDEMREENGVVPLRGISGADAPQFNYQLYADYWNHHIAAGTKLTKVRDPERWSAKRKKRVRDLVHREGEAGVLAGFDRVSASDFLTGRSGKWLVDFDWVVTADHFQKICEGRYDNGQVDEQTGSFYDKLARGDL</sequence>
<dbReference type="AlphaFoldDB" id="A0A6L5GQE1"/>
<comment type="caution">
    <text evidence="2">The sequence shown here is derived from an EMBL/GenBank/DDBJ whole genome shotgun (WGS) entry which is preliminary data.</text>
</comment>
<gene>
    <name evidence="2" type="ORF">FRC53_03440</name>
</gene>
<dbReference type="Pfam" id="PF14297">
    <property type="entry name" value="Lin1244_N"/>
    <property type="match status" value="1"/>
</dbReference>